<protein>
    <recommendedName>
        <fullName evidence="5">Thioredoxin domain-containing protein</fullName>
    </recommendedName>
</protein>
<dbReference type="InterPro" id="IPR036249">
    <property type="entry name" value="Thioredoxin-like_sf"/>
</dbReference>
<evidence type="ECO:0000313" key="7">
    <source>
        <dbReference type="Proteomes" id="UP000002297"/>
    </source>
</evidence>
<evidence type="ECO:0000259" key="5">
    <source>
        <dbReference type="PROSITE" id="PS51352"/>
    </source>
</evidence>
<dbReference type="InterPro" id="IPR012336">
    <property type="entry name" value="Thioredoxin-like_fold"/>
</dbReference>
<evidence type="ECO:0000256" key="3">
    <source>
        <dbReference type="ARBA" id="ARBA00023157"/>
    </source>
</evidence>
<dbReference type="InterPro" id="IPR050553">
    <property type="entry name" value="Thioredoxin_ResA/DsbE_sf"/>
</dbReference>
<evidence type="ECO:0000256" key="4">
    <source>
        <dbReference type="ARBA" id="ARBA00023284"/>
    </source>
</evidence>
<evidence type="ECO:0000256" key="2">
    <source>
        <dbReference type="ARBA" id="ARBA00022748"/>
    </source>
</evidence>
<feature type="domain" description="Thioredoxin" evidence="5">
    <location>
        <begin position="34"/>
        <end position="178"/>
    </location>
</feature>
<dbReference type="CDD" id="cd02966">
    <property type="entry name" value="TlpA_like_family"/>
    <property type="match status" value="1"/>
</dbReference>
<dbReference type="PANTHER" id="PTHR42852:SF6">
    <property type="entry name" value="THIOL:DISULFIDE INTERCHANGE PROTEIN DSBE"/>
    <property type="match status" value="1"/>
</dbReference>
<dbReference type="Gene3D" id="3.40.30.10">
    <property type="entry name" value="Glutaredoxin"/>
    <property type="match status" value="1"/>
</dbReference>
<evidence type="ECO:0000256" key="1">
    <source>
        <dbReference type="ARBA" id="ARBA00004196"/>
    </source>
</evidence>
<reference evidence="6 7" key="1">
    <citation type="journal article" date="2010" name="J. Bacteriol.">
        <title>The complete genome sequence of Croceibacter atlanticus HTCC2559T.</title>
        <authorList>
            <person name="Oh H.M."/>
            <person name="Kang I."/>
            <person name="Ferriera S."/>
            <person name="Giovannoni S.J."/>
            <person name="Cho J.C."/>
        </authorList>
    </citation>
    <scope>NUCLEOTIDE SEQUENCE [LARGE SCALE GENOMIC DNA]</scope>
    <source>
        <strain evidence="7">ATCC BAA-628 / HTCC2559 / KCTC 12090</strain>
    </source>
</reference>
<organism evidence="6 7">
    <name type="scientific">Croceibacter atlanticus (strain ATCC BAA-628 / JCM 21780 / CIP 108009 / IAM 15332 / KCTC 12090 / HTCC2559)</name>
    <dbReference type="NCBI Taxonomy" id="216432"/>
    <lineage>
        <taxon>Bacteria</taxon>
        <taxon>Pseudomonadati</taxon>
        <taxon>Bacteroidota</taxon>
        <taxon>Flavobacteriia</taxon>
        <taxon>Flavobacteriales</taxon>
        <taxon>Flavobacteriaceae</taxon>
        <taxon>Croceibacter</taxon>
    </lineage>
</organism>
<gene>
    <name evidence="6" type="ordered locus">CA2559_13488</name>
</gene>
<dbReference type="HOGENOM" id="CLU_042529_15_0_10"/>
<sequence>MVRSKNKHIKQNVKFSVMKYLGIILICFSVGIGTLKAQQFPEKALNDTFLNEDETVISLSEVLETYKGKTILIDIWATWCRDCIVGLPKLEALQQNFPDVAYVFISFDRSVENWKMGIEKYNLNGHHYFSKNGWKSNFAAAIDLDWIPRYIVVNSSGEISLYKAIKADDPKLIKALQE</sequence>
<proteinExistence type="predicted"/>
<dbReference type="eggNOG" id="COG0526">
    <property type="taxonomic scope" value="Bacteria"/>
</dbReference>
<dbReference type="Proteomes" id="UP000002297">
    <property type="component" value="Chromosome"/>
</dbReference>
<dbReference type="PANTHER" id="PTHR42852">
    <property type="entry name" value="THIOL:DISULFIDE INTERCHANGE PROTEIN DSBE"/>
    <property type="match status" value="1"/>
</dbReference>
<keyword evidence="3" id="KW-1015">Disulfide bond</keyword>
<dbReference type="GO" id="GO:0017004">
    <property type="term" value="P:cytochrome complex assembly"/>
    <property type="evidence" value="ECO:0007669"/>
    <property type="project" value="UniProtKB-KW"/>
</dbReference>
<accession>A3UB70</accession>
<dbReference type="Pfam" id="PF13905">
    <property type="entry name" value="Thioredoxin_8"/>
    <property type="match status" value="1"/>
</dbReference>
<dbReference type="SUPFAM" id="SSF52833">
    <property type="entry name" value="Thioredoxin-like"/>
    <property type="match status" value="1"/>
</dbReference>
<dbReference type="EMBL" id="CP002046">
    <property type="protein sequence ID" value="EAP87056.1"/>
    <property type="molecule type" value="Genomic_DNA"/>
</dbReference>
<comment type="subcellular location">
    <subcellularLocation>
        <location evidence="1">Cell envelope</location>
    </subcellularLocation>
</comment>
<dbReference type="GO" id="GO:0030313">
    <property type="term" value="C:cell envelope"/>
    <property type="evidence" value="ECO:0007669"/>
    <property type="project" value="UniProtKB-SubCell"/>
</dbReference>
<keyword evidence="4" id="KW-0676">Redox-active center</keyword>
<dbReference type="STRING" id="216432.CA2559_13488"/>
<dbReference type="KEGG" id="cat:CA2559_13488"/>
<keyword evidence="2" id="KW-0201">Cytochrome c-type biogenesis</keyword>
<dbReference type="AlphaFoldDB" id="A3UB70"/>
<name>A3UB70_CROAH</name>
<dbReference type="InterPro" id="IPR013766">
    <property type="entry name" value="Thioredoxin_domain"/>
</dbReference>
<keyword evidence="7" id="KW-1185">Reference proteome</keyword>
<dbReference type="PROSITE" id="PS51352">
    <property type="entry name" value="THIOREDOXIN_2"/>
    <property type="match status" value="1"/>
</dbReference>
<evidence type="ECO:0000313" key="6">
    <source>
        <dbReference type="EMBL" id="EAP87056.1"/>
    </source>
</evidence>